<dbReference type="GO" id="GO:0000776">
    <property type="term" value="C:kinetochore"/>
    <property type="evidence" value="ECO:0007669"/>
    <property type="project" value="TreeGrafter"/>
</dbReference>
<sequence length="595" mass="68461">MDVNITSKDKLKTPIKKLENHSFNNDFNNSDRADTFHQNLSLKQRLLFQKEEVENISYKNEHNNFDSGRIYQNNSISSLSTNIMPTDMNNTSKKLRRFVNNRLFDVDLGKAKRSESPVKNDEKEYNIKNNSYILNNELKNTNRNDNILQQNENINQYPTQRFNSGSPIKPVKTINLKRSISAVHMSNAEENFNAQNYRPTRQLPNTIENRNILSNQNNINTDTNILNIPSMTPNEKVQVNGILYKKIELIGKGGTSKVYKIKRLFKIETLEAMKQQGIPTLTTFALKRVDFDHFDESSINFFKGEINILHKLQNKNRVVKLVDYEMKTDHINLVMECGSYSLSDVLANRKNFNFDFDFVKHHFKEICLCLKDVHDADIIHSDLKPANFVFVKGILKIIDFGIADSIPDNTVNIYRDKQFGTPNYMAPEALVRLNNNDTNYTGSNFVFDYNTVDNAEVYWKVGKPSDIWSLGCILYQMVYGDPPYAKFEGSKRLKAIMDPRTGVQIPQRDKTGNLIPTSLIKLISNCLQKASKKRPTLDNILYQDEFLNSISISKEKIKEIVTSSLIKLNNSKQSNSYGKLNDSSLDEIINELLNL</sequence>
<keyword evidence="8" id="KW-1185">Reference proteome</keyword>
<protein>
    <submittedName>
        <fullName evidence="7">Kinase-like protein</fullName>
    </submittedName>
</protein>
<dbReference type="GO" id="GO:0005524">
    <property type="term" value="F:ATP binding"/>
    <property type="evidence" value="ECO:0007669"/>
    <property type="project" value="UniProtKB-KW"/>
</dbReference>
<feature type="domain" description="Protein kinase" evidence="6">
    <location>
        <begin position="244"/>
        <end position="547"/>
    </location>
</feature>
<dbReference type="SUPFAM" id="SSF56112">
    <property type="entry name" value="Protein kinase-like (PK-like)"/>
    <property type="match status" value="1"/>
</dbReference>
<dbReference type="SMART" id="SM00220">
    <property type="entry name" value="S_TKc"/>
    <property type="match status" value="1"/>
</dbReference>
<dbReference type="FunFam" id="3.30.200.20:FF:000131">
    <property type="entry name" value="Dual specificity protein kinase TTK"/>
    <property type="match status" value="1"/>
</dbReference>
<gene>
    <name evidence="7" type="ORF">HANVADRAFT_52093</name>
</gene>
<comment type="caution">
    <text evidence="7">The sequence shown here is derived from an EMBL/GenBank/DDBJ whole genome shotgun (WGS) entry which is preliminary data.</text>
</comment>
<dbReference type="Gene3D" id="1.10.510.10">
    <property type="entry name" value="Transferase(Phosphotransferase) domain 1"/>
    <property type="match status" value="1"/>
</dbReference>
<evidence type="ECO:0000259" key="6">
    <source>
        <dbReference type="PROSITE" id="PS50011"/>
    </source>
</evidence>
<dbReference type="PANTHER" id="PTHR22974:SF21">
    <property type="entry name" value="DUAL SPECIFICITY PROTEIN KINASE TTK"/>
    <property type="match status" value="1"/>
</dbReference>
<evidence type="ECO:0000256" key="4">
    <source>
        <dbReference type="ARBA" id="ARBA00022777"/>
    </source>
</evidence>
<evidence type="ECO:0000256" key="5">
    <source>
        <dbReference type="ARBA" id="ARBA00022840"/>
    </source>
</evidence>
<accession>A0A1B7TFX6</accession>
<dbReference type="OrthoDB" id="20524at2759"/>
<dbReference type="Gene3D" id="3.30.200.20">
    <property type="entry name" value="Phosphorylase Kinase, domain 1"/>
    <property type="match status" value="1"/>
</dbReference>
<dbReference type="GO" id="GO:0004712">
    <property type="term" value="F:protein serine/threonine/tyrosine kinase activity"/>
    <property type="evidence" value="ECO:0007669"/>
    <property type="project" value="TreeGrafter"/>
</dbReference>
<keyword evidence="5" id="KW-0067">ATP-binding</keyword>
<dbReference type="InterPro" id="IPR000719">
    <property type="entry name" value="Prot_kinase_dom"/>
</dbReference>
<proteinExistence type="predicted"/>
<dbReference type="PANTHER" id="PTHR22974">
    <property type="entry name" value="MIXED LINEAGE PROTEIN KINASE"/>
    <property type="match status" value="1"/>
</dbReference>
<keyword evidence="4 7" id="KW-0418">Kinase</keyword>
<dbReference type="GO" id="GO:0034501">
    <property type="term" value="P:protein localization to kinetochore"/>
    <property type="evidence" value="ECO:0007669"/>
    <property type="project" value="TreeGrafter"/>
</dbReference>
<dbReference type="GO" id="GO:0007059">
    <property type="term" value="P:chromosome segregation"/>
    <property type="evidence" value="ECO:0007669"/>
    <property type="project" value="TreeGrafter"/>
</dbReference>
<dbReference type="PROSITE" id="PS00108">
    <property type="entry name" value="PROTEIN_KINASE_ST"/>
    <property type="match status" value="1"/>
</dbReference>
<evidence type="ECO:0000256" key="1">
    <source>
        <dbReference type="ARBA" id="ARBA00022527"/>
    </source>
</evidence>
<dbReference type="Proteomes" id="UP000092321">
    <property type="component" value="Unassembled WGS sequence"/>
</dbReference>
<name>A0A1B7TFX6_9ASCO</name>
<dbReference type="PROSITE" id="PS50011">
    <property type="entry name" value="PROTEIN_KINASE_DOM"/>
    <property type="match status" value="1"/>
</dbReference>
<dbReference type="Pfam" id="PF00069">
    <property type="entry name" value="Pkinase"/>
    <property type="match status" value="2"/>
</dbReference>
<organism evidence="7 8">
    <name type="scientific">Hanseniaspora valbyensis NRRL Y-1626</name>
    <dbReference type="NCBI Taxonomy" id="766949"/>
    <lineage>
        <taxon>Eukaryota</taxon>
        <taxon>Fungi</taxon>
        <taxon>Dikarya</taxon>
        <taxon>Ascomycota</taxon>
        <taxon>Saccharomycotina</taxon>
        <taxon>Saccharomycetes</taxon>
        <taxon>Saccharomycodales</taxon>
        <taxon>Saccharomycodaceae</taxon>
        <taxon>Hanseniaspora</taxon>
    </lineage>
</organism>
<evidence type="ECO:0000313" key="7">
    <source>
        <dbReference type="EMBL" id="OBA27646.1"/>
    </source>
</evidence>
<dbReference type="AlphaFoldDB" id="A0A1B7TFX6"/>
<dbReference type="GO" id="GO:0033316">
    <property type="term" value="P:meiotic spindle assembly checkpoint signaling"/>
    <property type="evidence" value="ECO:0007669"/>
    <property type="project" value="TreeGrafter"/>
</dbReference>
<evidence type="ECO:0000313" key="8">
    <source>
        <dbReference type="Proteomes" id="UP000092321"/>
    </source>
</evidence>
<dbReference type="GO" id="GO:0005634">
    <property type="term" value="C:nucleus"/>
    <property type="evidence" value="ECO:0007669"/>
    <property type="project" value="TreeGrafter"/>
</dbReference>
<dbReference type="InterPro" id="IPR011009">
    <property type="entry name" value="Kinase-like_dom_sf"/>
</dbReference>
<evidence type="ECO:0000256" key="3">
    <source>
        <dbReference type="ARBA" id="ARBA00022741"/>
    </source>
</evidence>
<reference evidence="8" key="1">
    <citation type="journal article" date="2016" name="Proc. Natl. Acad. Sci. U.S.A.">
        <title>Comparative genomics of biotechnologically important yeasts.</title>
        <authorList>
            <person name="Riley R."/>
            <person name="Haridas S."/>
            <person name="Wolfe K.H."/>
            <person name="Lopes M.R."/>
            <person name="Hittinger C.T."/>
            <person name="Goeker M."/>
            <person name="Salamov A.A."/>
            <person name="Wisecaver J.H."/>
            <person name="Long T.M."/>
            <person name="Calvey C.H."/>
            <person name="Aerts A.L."/>
            <person name="Barry K.W."/>
            <person name="Choi C."/>
            <person name="Clum A."/>
            <person name="Coughlan A.Y."/>
            <person name="Deshpande S."/>
            <person name="Douglass A.P."/>
            <person name="Hanson S.J."/>
            <person name="Klenk H.-P."/>
            <person name="LaButti K.M."/>
            <person name="Lapidus A."/>
            <person name="Lindquist E.A."/>
            <person name="Lipzen A.M."/>
            <person name="Meier-Kolthoff J.P."/>
            <person name="Ohm R.A."/>
            <person name="Otillar R.P."/>
            <person name="Pangilinan J.L."/>
            <person name="Peng Y."/>
            <person name="Rokas A."/>
            <person name="Rosa C.A."/>
            <person name="Scheuner C."/>
            <person name="Sibirny A.A."/>
            <person name="Slot J.C."/>
            <person name="Stielow J.B."/>
            <person name="Sun H."/>
            <person name="Kurtzman C.P."/>
            <person name="Blackwell M."/>
            <person name="Grigoriev I.V."/>
            <person name="Jeffries T.W."/>
        </authorList>
    </citation>
    <scope>NUCLEOTIDE SEQUENCE [LARGE SCALE GENOMIC DNA]</scope>
    <source>
        <strain evidence="8">NRRL Y-1626</strain>
    </source>
</reference>
<dbReference type="InterPro" id="IPR008271">
    <property type="entry name" value="Ser/Thr_kinase_AS"/>
</dbReference>
<keyword evidence="3" id="KW-0547">Nucleotide-binding</keyword>
<keyword evidence="1" id="KW-0723">Serine/threonine-protein kinase</keyword>
<evidence type="ECO:0000256" key="2">
    <source>
        <dbReference type="ARBA" id="ARBA00022679"/>
    </source>
</evidence>
<keyword evidence="2" id="KW-0808">Transferase</keyword>
<dbReference type="GO" id="GO:0004674">
    <property type="term" value="F:protein serine/threonine kinase activity"/>
    <property type="evidence" value="ECO:0007669"/>
    <property type="project" value="UniProtKB-KW"/>
</dbReference>
<dbReference type="EMBL" id="LXPE01000007">
    <property type="protein sequence ID" value="OBA27646.1"/>
    <property type="molecule type" value="Genomic_DNA"/>
</dbReference>
<dbReference type="GO" id="GO:0007094">
    <property type="term" value="P:mitotic spindle assembly checkpoint signaling"/>
    <property type="evidence" value="ECO:0007669"/>
    <property type="project" value="TreeGrafter"/>
</dbReference>